<evidence type="ECO:0000313" key="8">
    <source>
        <dbReference type="Proteomes" id="UP000664417"/>
    </source>
</evidence>
<dbReference type="GO" id="GO:0007165">
    <property type="term" value="P:signal transduction"/>
    <property type="evidence" value="ECO:0007669"/>
    <property type="project" value="UniProtKB-KW"/>
</dbReference>
<dbReference type="CDD" id="cd06225">
    <property type="entry name" value="HAMP"/>
    <property type="match status" value="1"/>
</dbReference>
<dbReference type="SUPFAM" id="SSF58104">
    <property type="entry name" value="Methyl-accepting chemotaxis protein (MCP) signaling domain"/>
    <property type="match status" value="1"/>
</dbReference>
<dbReference type="Pfam" id="PF00672">
    <property type="entry name" value="HAMP"/>
    <property type="match status" value="1"/>
</dbReference>
<dbReference type="InterPro" id="IPR004090">
    <property type="entry name" value="Chemotax_Me-accpt_rcpt"/>
</dbReference>
<feature type="domain" description="Methyl-accepting transducer" evidence="5">
    <location>
        <begin position="284"/>
        <end position="506"/>
    </location>
</feature>
<proteinExistence type="inferred from homology"/>
<evidence type="ECO:0000256" key="3">
    <source>
        <dbReference type="PROSITE-ProRule" id="PRU00284"/>
    </source>
</evidence>
<dbReference type="RefSeq" id="WP_207859994.1">
    <property type="nucleotide sequence ID" value="NZ_JAFREP010000015.1"/>
</dbReference>
<feature type="domain" description="HAMP" evidence="6">
    <location>
        <begin position="199"/>
        <end position="251"/>
    </location>
</feature>
<keyword evidence="1 3" id="KW-0807">Transducer</keyword>
<organism evidence="7 8">
    <name type="scientific">Acanthopleuribacter pedis</name>
    <dbReference type="NCBI Taxonomy" id="442870"/>
    <lineage>
        <taxon>Bacteria</taxon>
        <taxon>Pseudomonadati</taxon>
        <taxon>Acidobacteriota</taxon>
        <taxon>Holophagae</taxon>
        <taxon>Acanthopleuribacterales</taxon>
        <taxon>Acanthopleuribacteraceae</taxon>
        <taxon>Acanthopleuribacter</taxon>
    </lineage>
</organism>
<dbReference type="PANTHER" id="PTHR32089">
    <property type="entry name" value="METHYL-ACCEPTING CHEMOTAXIS PROTEIN MCPB"/>
    <property type="match status" value="1"/>
</dbReference>
<evidence type="ECO:0000313" key="7">
    <source>
        <dbReference type="EMBL" id="MBO1320041.1"/>
    </source>
</evidence>
<keyword evidence="4" id="KW-0812">Transmembrane</keyword>
<dbReference type="GO" id="GO:0006935">
    <property type="term" value="P:chemotaxis"/>
    <property type="evidence" value="ECO:0007669"/>
    <property type="project" value="InterPro"/>
</dbReference>
<comment type="caution">
    <text evidence="7">The sequence shown here is derived from an EMBL/GenBank/DDBJ whole genome shotgun (WGS) entry which is preliminary data.</text>
</comment>
<feature type="transmembrane region" description="Helical" evidence="4">
    <location>
        <begin position="179"/>
        <end position="198"/>
    </location>
</feature>
<dbReference type="PROSITE" id="PS50111">
    <property type="entry name" value="CHEMOTAXIS_TRANSDUC_2"/>
    <property type="match status" value="1"/>
</dbReference>
<keyword evidence="4" id="KW-1133">Transmembrane helix</keyword>
<keyword evidence="8" id="KW-1185">Reference proteome</keyword>
<evidence type="ECO:0000256" key="2">
    <source>
        <dbReference type="ARBA" id="ARBA00029447"/>
    </source>
</evidence>
<accession>A0A8J7Q7X1</accession>
<dbReference type="GO" id="GO:0016020">
    <property type="term" value="C:membrane"/>
    <property type="evidence" value="ECO:0007669"/>
    <property type="project" value="InterPro"/>
</dbReference>
<evidence type="ECO:0000256" key="1">
    <source>
        <dbReference type="ARBA" id="ARBA00023224"/>
    </source>
</evidence>
<sequence length="543" mass="57493">MRLSIKWKILLGLFGVLLLPSISGALLFRDAALVERNVARLGTELYPILELTNELTVQLRTVSDLYQTAIIEMDEDALREARAAAASAKAGFERLGSLAADPRAAAISRLASDYLVQSNRIATGMVEGGDFDQEALASMTQLAASLNADLRAYRIEKNEEFPAALASIRDVSATSKTRGLVALILALLGGLALGLWSASNLTKRIQRLVGSIQTLASGNLSERAPVSGDDELSEVAVRFNEFVSGLEEVLGSIKTLCVTLSAKSAELKGSAGNLKGQAVLVAGKADAVSENAMGVSRRLGEVSNYSSESTVKLGSVATASEEMNTTIKTIAENTNRSRSVTQSAVGHTKSAAEYVDRLGGSAKEINQVVTTIVDIAEQTKLLALNATIEAARAGESGKGFAVVAGEVKDLAKQTNQASSEIQVKIESIQSAIEETVENIQSILGVMSEVELVTGTVASSVTEQTATAGEVAKHIQIVAGNFREIDKNLGESAASSNSIARDIELINESSQKMLESNELALQVASELSELGDEISHKLRQFHFQ</sequence>
<dbReference type="EMBL" id="JAFREP010000015">
    <property type="protein sequence ID" value="MBO1320041.1"/>
    <property type="molecule type" value="Genomic_DNA"/>
</dbReference>
<dbReference type="Proteomes" id="UP000664417">
    <property type="component" value="Unassembled WGS sequence"/>
</dbReference>
<protein>
    <submittedName>
        <fullName evidence="7">Methyl-accepting chemotaxis protein</fullName>
    </submittedName>
</protein>
<keyword evidence="4" id="KW-0472">Membrane</keyword>
<reference evidence="7" key="1">
    <citation type="submission" date="2021-03" db="EMBL/GenBank/DDBJ databases">
        <authorList>
            <person name="Wang G."/>
        </authorList>
    </citation>
    <scope>NUCLEOTIDE SEQUENCE</scope>
    <source>
        <strain evidence="7">KCTC 12899</strain>
    </source>
</reference>
<dbReference type="PANTHER" id="PTHR32089:SF112">
    <property type="entry name" value="LYSOZYME-LIKE PROTEIN-RELATED"/>
    <property type="match status" value="1"/>
</dbReference>
<comment type="similarity">
    <text evidence="2">Belongs to the methyl-accepting chemotaxis (MCP) protein family.</text>
</comment>
<dbReference type="InterPro" id="IPR003660">
    <property type="entry name" value="HAMP_dom"/>
</dbReference>
<dbReference type="InterPro" id="IPR004089">
    <property type="entry name" value="MCPsignal_dom"/>
</dbReference>
<dbReference type="SMART" id="SM00283">
    <property type="entry name" value="MA"/>
    <property type="match status" value="1"/>
</dbReference>
<dbReference type="AlphaFoldDB" id="A0A8J7Q7X1"/>
<evidence type="ECO:0000256" key="4">
    <source>
        <dbReference type="SAM" id="Phobius"/>
    </source>
</evidence>
<dbReference type="PRINTS" id="PR00260">
    <property type="entry name" value="CHEMTRNSDUCR"/>
</dbReference>
<evidence type="ECO:0000259" key="5">
    <source>
        <dbReference type="PROSITE" id="PS50111"/>
    </source>
</evidence>
<dbReference type="SMART" id="SM00304">
    <property type="entry name" value="HAMP"/>
    <property type="match status" value="1"/>
</dbReference>
<evidence type="ECO:0000259" key="6">
    <source>
        <dbReference type="PROSITE" id="PS50885"/>
    </source>
</evidence>
<dbReference type="PROSITE" id="PS50885">
    <property type="entry name" value="HAMP"/>
    <property type="match status" value="1"/>
</dbReference>
<gene>
    <name evidence="7" type="ORF">J3U88_16320</name>
</gene>
<dbReference type="Gene3D" id="1.10.287.950">
    <property type="entry name" value="Methyl-accepting chemotaxis protein"/>
    <property type="match status" value="1"/>
</dbReference>
<name>A0A8J7Q7X1_9BACT</name>
<dbReference type="Pfam" id="PF00015">
    <property type="entry name" value="MCPsignal"/>
    <property type="match status" value="1"/>
</dbReference>
<dbReference type="GO" id="GO:0004888">
    <property type="term" value="F:transmembrane signaling receptor activity"/>
    <property type="evidence" value="ECO:0007669"/>
    <property type="project" value="InterPro"/>
</dbReference>